<dbReference type="Proteomes" id="UP000241618">
    <property type="component" value="Unassembled WGS sequence"/>
</dbReference>
<dbReference type="EMBL" id="PYMO01000012">
    <property type="protein sequence ID" value="PSU24498.1"/>
    <property type="molecule type" value="Genomic_DNA"/>
</dbReference>
<evidence type="ECO:0000313" key="4">
    <source>
        <dbReference type="Proteomes" id="UP000241405"/>
    </source>
</evidence>
<gene>
    <name evidence="3" type="ORF">C9J18_15550</name>
    <name evidence="2" type="ORF">CTM96_12700</name>
</gene>
<reference evidence="4 5" key="1">
    <citation type="submission" date="2018-03" db="EMBL/GenBank/DDBJ databases">
        <title>Whole genome sequencing of Histamine producing bacteria.</title>
        <authorList>
            <person name="Butler K."/>
        </authorList>
    </citation>
    <scope>NUCLEOTIDE SEQUENCE [LARGE SCALE GENOMIC DNA]</scope>
    <source>
        <strain evidence="3 5">FS-6.1</strain>
        <strain evidence="2 4">FS-6.2</strain>
    </source>
</reference>
<protein>
    <recommendedName>
        <fullName evidence="6">Capsid protein</fullName>
    </recommendedName>
</protein>
<evidence type="ECO:0008006" key="6">
    <source>
        <dbReference type="Google" id="ProtNLM"/>
    </source>
</evidence>
<proteinExistence type="predicted"/>
<evidence type="ECO:0000256" key="1">
    <source>
        <dbReference type="SAM" id="MobiDB-lite"/>
    </source>
</evidence>
<accession>A0A2T3JL33</accession>
<sequence length="328" mass="35761">MPLQSGFVVIATSGNTVDGRKIKASWLEDAAATYDPTVYTAVLDLNHWDPKWAGTYGTVLALDCTKDKEGVVTLRGNIEPNEALIAMSKKEALFTSIELTPNFCETGKDYLTGLAVTPKPASIGTEQLKFSCNNTDQRIRTDFISVALTFSGHEETKPKGFFQKLLSKTTTTPLEDIMSKLTEERLLKAVESIEQFSKSTPPPKETFTETEAQALLKAQGYSIIKEPTADDITSAQALLQSQGYSIEKAATNEDITAAEKLLKAQGFSVEKTPEDKGKPDSKEGKADTVISRAQFTSLAEKFADASVTEFNFTSDVDHQGGDNSLEYV</sequence>
<keyword evidence="4" id="KW-1185">Reference proteome</keyword>
<comment type="caution">
    <text evidence="3">The sequence shown here is derived from an EMBL/GenBank/DDBJ whole genome shotgun (WGS) entry which is preliminary data.</text>
</comment>
<name>A0A2T3JL33_PHOPO</name>
<dbReference type="InterPro" id="IPR009228">
    <property type="entry name" value="Capsid_scaffold_GpO"/>
</dbReference>
<dbReference type="EMBL" id="PYMP01000016">
    <property type="protein sequence ID" value="PSU49630.1"/>
    <property type="molecule type" value="Genomic_DNA"/>
</dbReference>
<evidence type="ECO:0000313" key="5">
    <source>
        <dbReference type="Proteomes" id="UP000241618"/>
    </source>
</evidence>
<dbReference type="Pfam" id="PF05929">
    <property type="entry name" value="Phage_GPO"/>
    <property type="match status" value="1"/>
</dbReference>
<dbReference type="Proteomes" id="UP000241405">
    <property type="component" value="Unassembled WGS sequence"/>
</dbReference>
<dbReference type="AlphaFoldDB" id="A0A2T3JL33"/>
<organism evidence="3 5">
    <name type="scientific">Photobacterium phosphoreum</name>
    <dbReference type="NCBI Taxonomy" id="659"/>
    <lineage>
        <taxon>Bacteria</taxon>
        <taxon>Pseudomonadati</taxon>
        <taxon>Pseudomonadota</taxon>
        <taxon>Gammaproteobacteria</taxon>
        <taxon>Vibrionales</taxon>
        <taxon>Vibrionaceae</taxon>
        <taxon>Photobacterium</taxon>
    </lineage>
</organism>
<dbReference type="RefSeq" id="WP_107188965.1">
    <property type="nucleotide sequence ID" value="NZ_PYMN01000001.1"/>
</dbReference>
<feature type="compositionally biased region" description="Basic and acidic residues" evidence="1">
    <location>
        <begin position="271"/>
        <end position="286"/>
    </location>
</feature>
<evidence type="ECO:0000313" key="2">
    <source>
        <dbReference type="EMBL" id="PSU24498.1"/>
    </source>
</evidence>
<feature type="region of interest" description="Disordered" evidence="1">
    <location>
        <begin position="268"/>
        <end position="287"/>
    </location>
</feature>
<evidence type="ECO:0000313" key="3">
    <source>
        <dbReference type="EMBL" id="PSU49630.1"/>
    </source>
</evidence>